<organism evidence="1 2">
    <name type="scientific">Choristoneura fumiferana</name>
    <name type="common">Spruce budworm moth</name>
    <name type="synonym">Archips fumiferana</name>
    <dbReference type="NCBI Taxonomy" id="7141"/>
    <lineage>
        <taxon>Eukaryota</taxon>
        <taxon>Metazoa</taxon>
        <taxon>Ecdysozoa</taxon>
        <taxon>Arthropoda</taxon>
        <taxon>Hexapoda</taxon>
        <taxon>Insecta</taxon>
        <taxon>Pterygota</taxon>
        <taxon>Neoptera</taxon>
        <taxon>Endopterygota</taxon>
        <taxon>Lepidoptera</taxon>
        <taxon>Glossata</taxon>
        <taxon>Ditrysia</taxon>
        <taxon>Tortricoidea</taxon>
        <taxon>Tortricidae</taxon>
        <taxon>Tortricinae</taxon>
        <taxon>Choristoneura</taxon>
    </lineage>
</organism>
<dbReference type="Proteomes" id="UP001064048">
    <property type="component" value="Chromosome 12"/>
</dbReference>
<evidence type="ECO:0000313" key="2">
    <source>
        <dbReference type="Proteomes" id="UP001064048"/>
    </source>
</evidence>
<sequence>MISLLVAAVIFASPLIIIIIRLYQKSTNAVCSSKKRLNGRTAIVTGGTAGMGLEIAKEFAHRGARVIIACPFKQEGSNALKTIIEEKGNKNISFKLLDLSSLKSVREFAGDILTTEERLDLLINNAGTGAPNDSQTKDGMNFIMQVNYYGHFLLTILLLPLLKKTGQPSEPSRIVNTSSILHWLGRIDVENMNKSGYYWIPSYQYCNSKICVIPFSRELTRRLEGAHVVVNNVDPGAVGTAIFAPFGLWGSLLTNLFYFAYKTPWEGVQTALHVALDEKAGEVSGYFFKNCKISRASPLAYWKKPTAKLWEESVRLVQLIDKELEISFK</sequence>
<evidence type="ECO:0000313" key="1">
    <source>
        <dbReference type="EMBL" id="KAI8428440.1"/>
    </source>
</evidence>
<protein>
    <submittedName>
        <fullName evidence="1">Uncharacterized protein</fullName>
    </submittedName>
</protein>
<reference evidence="1 2" key="1">
    <citation type="journal article" date="2022" name="Genome Biol. Evol.">
        <title>The Spruce Budworm Genome: Reconstructing the Evolutionary History of Antifreeze Proteins.</title>
        <authorList>
            <person name="Beliveau C."/>
            <person name="Gagne P."/>
            <person name="Picq S."/>
            <person name="Vernygora O."/>
            <person name="Keeling C.I."/>
            <person name="Pinkney K."/>
            <person name="Doucet D."/>
            <person name="Wen F."/>
            <person name="Johnston J.S."/>
            <person name="Maaroufi H."/>
            <person name="Boyle B."/>
            <person name="Laroche J."/>
            <person name="Dewar K."/>
            <person name="Juretic N."/>
            <person name="Blackburn G."/>
            <person name="Nisole A."/>
            <person name="Brunet B."/>
            <person name="Brandao M."/>
            <person name="Lumley L."/>
            <person name="Duan J."/>
            <person name="Quan G."/>
            <person name="Lucarotti C.J."/>
            <person name="Roe A.D."/>
            <person name="Sperling F.A.H."/>
            <person name="Levesque R.C."/>
            <person name="Cusson M."/>
        </authorList>
    </citation>
    <scope>NUCLEOTIDE SEQUENCE [LARGE SCALE GENOMIC DNA]</scope>
    <source>
        <strain evidence="1">Glfc:IPQL:Cfum</strain>
    </source>
</reference>
<gene>
    <name evidence="1" type="ORF">MSG28_007252</name>
</gene>
<keyword evidence="2" id="KW-1185">Reference proteome</keyword>
<name>A0ACC0JWT8_CHOFU</name>
<dbReference type="EMBL" id="CM046112">
    <property type="protein sequence ID" value="KAI8428440.1"/>
    <property type="molecule type" value="Genomic_DNA"/>
</dbReference>
<proteinExistence type="predicted"/>
<accession>A0ACC0JWT8</accession>
<comment type="caution">
    <text evidence="1">The sequence shown here is derived from an EMBL/GenBank/DDBJ whole genome shotgun (WGS) entry which is preliminary data.</text>
</comment>